<dbReference type="EMBL" id="FZQP02006798">
    <property type="protein sequence ID" value="VVD03767.1"/>
    <property type="molecule type" value="Genomic_DNA"/>
</dbReference>
<gene>
    <name evidence="2" type="ORF">LSINAPIS_LOCUS13687</name>
</gene>
<keyword evidence="1" id="KW-0732">Signal</keyword>
<keyword evidence="3" id="KW-1185">Reference proteome</keyword>
<evidence type="ECO:0000313" key="3">
    <source>
        <dbReference type="Proteomes" id="UP000324832"/>
    </source>
</evidence>
<evidence type="ECO:0000256" key="1">
    <source>
        <dbReference type="SAM" id="SignalP"/>
    </source>
</evidence>
<feature type="signal peptide" evidence="1">
    <location>
        <begin position="1"/>
        <end position="22"/>
    </location>
</feature>
<feature type="chain" id="PRO_5023134642" evidence="1">
    <location>
        <begin position="23"/>
        <end position="228"/>
    </location>
</feature>
<reference evidence="2 3" key="1">
    <citation type="submission" date="2017-07" db="EMBL/GenBank/DDBJ databases">
        <authorList>
            <person name="Talla V."/>
            <person name="Backstrom N."/>
        </authorList>
    </citation>
    <scope>NUCLEOTIDE SEQUENCE [LARGE SCALE GENOMIC DNA]</scope>
</reference>
<dbReference type="AlphaFoldDB" id="A0A5E4R1C7"/>
<protein>
    <submittedName>
        <fullName evidence="2">Uncharacterized protein</fullName>
    </submittedName>
</protein>
<proteinExistence type="predicted"/>
<evidence type="ECO:0000313" key="2">
    <source>
        <dbReference type="EMBL" id="VVD03767.1"/>
    </source>
</evidence>
<sequence>MVMRDIILTIWMCELSFHVLQSCGMSFLVRCFRDDTTWVPSKKARTSSLKAGNAPIVGGGDHLTPGDPYARFEALCGCVSHVDAVDYGGMTPLLASIGENVGGGDHLTPGHPYARLAWFDKTRTPFLKAGKSPVIPLVLQENVGGGDHLTPGDPYARFVRCVVASERRAARIIDHQVISDRLDSLALRRDVGYFCIFYCIYHGESSEELFGLIPAAKLHHRTSLPLGI</sequence>
<organism evidence="2 3">
    <name type="scientific">Leptidea sinapis</name>
    <dbReference type="NCBI Taxonomy" id="189913"/>
    <lineage>
        <taxon>Eukaryota</taxon>
        <taxon>Metazoa</taxon>
        <taxon>Ecdysozoa</taxon>
        <taxon>Arthropoda</taxon>
        <taxon>Hexapoda</taxon>
        <taxon>Insecta</taxon>
        <taxon>Pterygota</taxon>
        <taxon>Neoptera</taxon>
        <taxon>Endopterygota</taxon>
        <taxon>Lepidoptera</taxon>
        <taxon>Glossata</taxon>
        <taxon>Ditrysia</taxon>
        <taxon>Papilionoidea</taxon>
        <taxon>Pieridae</taxon>
        <taxon>Dismorphiinae</taxon>
        <taxon>Leptidea</taxon>
    </lineage>
</organism>
<name>A0A5E4R1C7_9NEOP</name>
<dbReference type="Proteomes" id="UP000324832">
    <property type="component" value="Unassembled WGS sequence"/>
</dbReference>
<accession>A0A5E4R1C7</accession>